<sequence>MDDLAAALDAMKARWMVGGSAAAAAPAGWDGGDGDATLLAIACQAEAVAFRPAAPTGLAASPPLPRLTLPTLPDGLRGAFRRLVSAKGIRSPERGAILTLLANRGYSVHPADLMPAEGDPGVPAVYAPWRAWSAGTTAPADALTDATWDDVPPAERRAALAALRRSDPAEARRLVTAHAGKEAADGRLALVSILETGLRAEDKPALEAFLSDRSGKVRTVAETLLARLGAVSDGEAAGELAAFYAVETRDRRVLVRSRTLKTSAQRQRRWGLAERVTLTGFAKALGLGVAELVDAFVIDDTAVDFIATVARTGDHASVAALAERALAATAPRLLAPLFDRLGDDARSALLPALLAAGGLDVAAEVCRADFGSVPAGTLRRAPEIAQLIQSAKDLMDPKAAQAASIRLATGLLPLGLLADQDAARRLVLAFTDASLSPSDPSLALLAFNARLPRRDP</sequence>
<organism evidence="1 2">
    <name type="scientific">Acuticoccus sediminis</name>
    <dbReference type="NCBI Taxonomy" id="2184697"/>
    <lineage>
        <taxon>Bacteria</taxon>
        <taxon>Pseudomonadati</taxon>
        <taxon>Pseudomonadota</taxon>
        <taxon>Alphaproteobacteria</taxon>
        <taxon>Hyphomicrobiales</taxon>
        <taxon>Amorphaceae</taxon>
        <taxon>Acuticoccus</taxon>
    </lineage>
</organism>
<comment type="caution">
    <text evidence="1">The sequence shown here is derived from an EMBL/GenBank/DDBJ whole genome shotgun (WGS) entry which is preliminary data.</text>
</comment>
<dbReference type="RefSeq" id="WP_111344666.1">
    <property type="nucleotide sequence ID" value="NZ_QHHQ01000002.1"/>
</dbReference>
<dbReference type="AlphaFoldDB" id="A0A8B2NP40"/>
<evidence type="ECO:0000313" key="2">
    <source>
        <dbReference type="Proteomes" id="UP000249590"/>
    </source>
</evidence>
<dbReference type="Proteomes" id="UP000249590">
    <property type="component" value="Unassembled WGS sequence"/>
</dbReference>
<dbReference type="EMBL" id="QHHQ01000002">
    <property type="protein sequence ID" value="RAI01656.1"/>
    <property type="molecule type" value="Genomic_DNA"/>
</dbReference>
<dbReference type="Pfam" id="PF18944">
    <property type="entry name" value="DUF5691"/>
    <property type="match status" value="1"/>
</dbReference>
<dbReference type="InterPro" id="IPR043746">
    <property type="entry name" value="DUF5691"/>
</dbReference>
<gene>
    <name evidence="1" type="ORF">DLJ53_09580</name>
</gene>
<reference evidence="1 2" key="1">
    <citation type="submission" date="2018-05" db="EMBL/GenBank/DDBJ databases">
        <title>Acuticoccus sediminis sp. nov., isolated from deep-sea sediment of Indian Ocean.</title>
        <authorList>
            <person name="Liu X."/>
            <person name="Lai Q."/>
            <person name="Du Y."/>
            <person name="Sun F."/>
            <person name="Zhang X."/>
            <person name="Wang S."/>
            <person name="Shao Z."/>
        </authorList>
    </citation>
    <scope>NUCLEOTIDE SEQUENCE [LARGE SCALE GENOMIC DNA]</scope>
    <source>
        <strain evidence="1 2">PTG4-2</strain>
    </source>
</reference>
<proteinExistence type="predicted"/>
<name>A0A8B2NP40_9HYPH</name>
<accession>A0A8B2NP40</accession>
<keyword evidence="2" id="KW-1185">Reference proteome</keyword>
<evidence type="ECO:0000313" key="1">
    <source>
        <dbReference type="EMBL" id="RAI01656.1"/>
    </source>
</evidence>
<dbReference type="OrthoDB" id="7376317at2"/>
<protein>
    <submittedName>
        <fullName evidence="1">Uncharacterized protein</fullName>
    </submittedName>
</protein>